<dbReference type="OMA" id="CAITQLC"/>
<proteinExistence type="predicted"/>
<reference evidence="3 4" key="1">
    <citation type="journal article" date="2014" name="Genome Biol.">
        <title>Transcriptome and methylome profiling reveals relics of genome dominance in the mesopolyploid Brassica oleracea.</title>
        <authorList>
            <person name="Parkin I.A."/>
            <person name="Koh C."/>
            <person name="Tang H."/>
            <person name="Robinson S.J."/>
            <person name="Kagale S."/>
            <person name="Clarke W.E."/>
            <person name="Town C.D."/>
            <person name="Nixon J."/>
            <person name="Krishnakumar V."/>
            <person name="Bidwell S.L."/>
            <person name="Denoeud F."/>
            <person name="Belcram H."/>
            <person name="Links M.G."/>
            <person name="Just J."/>
            <person name="Clarke C."/>
            <person name="Bender T."/>
            <person name="Huebert T."/>
            <person name="Mason A.S."/>
            <person name="Pires J.C."/>
            <person name="Barker G."/>
            <person name="Moore J."/>
            <person name="Walley P.G."/>
            <person name="Manoli S."/>
            <person name="Batley J."/>
            <person name="Edwards D."/>
            <person name="Nelson M.N."/>
            <person name="Wang X."/>
            <person name="Paterson A.H."/>
            <person name="King G."/>
            <person name="Bancroft I."/>
            <person name="Chalhoub B."/>
            <person name="Sharpe A.G."/>
        </authorList>
    </citation>
    <scope>NUCLEOTIDE SEQUENCE</scope>
    <source>
        <strain evidence="3 4">cv. TO1000</strain>
    </source>
</reference>
<dbReference type="GO" id="GO:0004523">
    <property type="term" value="F:RNA-DNA hybrid ribonuclease activity"/>
    <property type="evidence" value="ECO:0007669"/>
    <property type="project" value="InterPro"/>
</dbReference>
<dbReference type="Gramene" id="Bo2g014220.1">
    <property type="protein sequence ID" value="Bo2g014220.1"/>
    <property type="gene ID" value="Bo2g014220"/>
</dbReference>
<evidence type="ECO:0000259" key="2">
    <source>
        <dbReference type="Pfam" id="PF13456"/>
    </source>
</evidence>
<evidence type="ECO:0000313" key="4">
    <source>
        <dbReference type="Proteomes" id="UP000032141"/>
    </source>
</evidence>
<evidence type="ECO:0000256" key="1">
    <source>
        <dbReference type="SAM" id="MobiDB-lite"/>
    </source>
</evidence>
<organism evidence="3 4">
    <name type="scientific">Brassica oleracea var. oleracea</name>
    <dbReference type="NCBI Taxonomy" id="109376"/>
    <lineage>
        <taxon>Eukaryota</taxon>
        <taxon>Viridiplantae</taxon>
        <taxon>Streptophyta</taxon>
        <taxon>Embryophyta</taxon>
        <taxon>Tracheophyta</taxon>
        <taxon>Spermatophyta</taxon>
        <taxon>Magnoliopsida</taxon>
        <taxon>eudicotyledons</taxon>
        <taxon>Gunneridae</taxon>
        <taxon>Pentapetalae</taxon>
        <taxon>rosids</taxon>
        <taxon>malvids</taxon>
        <taxon>Brassicales</taxon>
        <taxon>Brassicaceae</taxon>
        <taxon>Brassiceae</taxon>
        <taxon>Brassica</taxon>
    </lineage>
</organism>
<dbReference type="HOGENOM" id="CLU_1549743_0_0_1"/>
<dbReference type="EnsemblPlants" id="Bo2g014220.1">
    <property type="protein sequence ID" value="Bo2g014220.1"/>
    <property type="gene ID" value="Bo2g014220"/>
</dbReference>
<dbReference type="InterPro" id="IPR012337">
    <property type="entry name" value="RNaseH-like_sf"/>
</dbReference>
<dbReference type="InterPro" id="IPR036397">
    <property type="entry name" value="RNaseH_sf"/>
</dbReference>
<dbReference type="PANTHER" id="PTHR47074:SF11">
    <property type="entry name" value="REVERSE TRANSCRIPTASE-LIKE PROTEIN"/>
    <property type="match status" value="1"/>
</dbReference>
<dbReference type="GO" id="GO:0003676">
    <property type="term" value="F:nucleic acid binding"/>
    <property type="evidence" value="ECO:0007669"/>
    <property type="project" value="InterPro"/>
</dbReference>
<dbReference type="SUPFAM" id="SSF53098">
    <property type="entry name" value="Ribonuclease H-like"/>
    <property type="match status" value="1"/>
</dbReference>
<sequence>MATSPTSSITSLCLILHVNRCYHKGNCSSKGMAQRPEQGRKQGEDPTSTDNCAITQLCHTNRCSLEWCNQEFRDRMDHQANRGNSALAMREAVKKSKELGLQQVIFQSDSAQLIKALNATVEPTEFYGIVADIRISCPHFEFSTFCWIPRGKNSEADRLAKQALCVVSGGSTT</sequence>
<dbReference type="InterPro" id="IPR044730">
    <property type="entry name" value="RNase_H-like_dom_plant"/>
</dbReference>
<feature type="region of interest" description="Disordered" evidence="1">
    <location>
        <begin position="28"/>
        <end position="48"/>
    </location>
</feature>
<feature type="domain" description="RNase H type-1" evidence="2">
    <location>
        <begin position="84"/>
        <end position="163"/>
    </location>
</feature>
<dbReference type="Pfam" id="PF13456">
    <property type="entry name" value="RVT_3"/>
    <property type="match status" value="1"/>
</dbReference>
<accession>A0A0D3AJN9</accession>
<reference evidence="3" key="2">
    <citation type="submission" date="2015-03" db="UniProtKB">
        <authorList>
            <consortium name="EnsemblPlants"/>
        </authorList>
    </citation>
    <scope>IDENTIFICATION</scope>
</reference>
<name>A0A0D3AJN9_BRAOL</name>
<dbReference type="Gene3D" id="3.30.420.10">
    <property type="entry name" value="Ribonuclease H-like superfamily/Ribonuclease H"/>
    <property type="match status" value="1"/>
</dbReference>
<dbReference type="InterPro" id="IPR052929">
    <property type="entry name" value="RNase_H-like_EbsB-rel"/>
</dbReference>
<dbReference type="AlphaFoldDB" id="A0A0D3AJN9"/>
<dbReference type="PANTHER" id="PTHR47074">
    <property type="entry name" value="BNAC02G40300D PROTEIN"/>
    <property type="match status" value="1"/>
</dbReference>
<dbReference type="CDD" id="cd06222">
    <property type="entry name" value="RNase_H_like"/>
    <property type="match status" value="1"/>
</dbReference>
<dbReference type="InterPro" id="IPR002156">
    <property type="entry name" value="RNaseH_domain"/>
</dbReference>
<evidence type="ECO:0000313" key="3">
    <source>
        <dbReference type="EnsemblPlants" id="Bo2g014220.1"/>
    </source>
</evidence>
<dbReference type="Proteomes" id="UP000032141">
    <property type="component" value="Chromosome C2"/>
</dbReference>
<keyword evidence="4" id="KW-1185">Reference proteome</keyword>
<protein>
    <recommendedName>
        <fullName evidence="2">RNase H type-1 domain-containing protein</fullName>
    </recommendedName>
</protein>